<sequence length="280" mass="31539">MRRVTTGVIEAPPDRLRSCACTQAQLQSEVFQGWVTRIGERPLRMHRKIWEYCFIAQALHERGMLEPGRRGLGFAVGHEPMPSLFASFGCEIVATDVATEQARKAGWVETDQHADSLEALNRRGLCDPERFRRNVSFRFADMRAIPADLGSYDFVWSSCSLEHLGTMALGKRFVEQSMKHLKPGGVGVHTTEYNLGSNLFTLTRGSTVLFRKRDLREIAARVERLGGHVDLDFTEGDLPFDRVVDKPPYQHEVHLRLRVKAFVATSFGLIVEKASEPASP</sequence>
<dbReference type="GO" id="GO:0008757">
    <property type="term" value="F:S-adenosylmethionine-dependent methyltransferase activity"/>
    <property type="evidence" value="ECO:0007669"/>
    <property type="project" value="InterPro"/>
</dbReference>
<dbReference type="Gene3D" id="3.40.50.150">
    <property type="entry name" value="Vaccinia Virus protein VP39"/>
    <property type="match status" value="1"/>
</dbReference>
<dbReference type="InterPro" id="IPR029063">
    <property type="entry name" value="SAM-dependent_MTases_sf"/>
</dbReference>
<protein>
    <submittedName>
        <fullName evidence="2">Class I SAM-dependent methyltransferase</fullName>
    </submittedName>
</protein>
<dbReference type="GO" id="GO:0032259">
    <property type="term" value="P:methylation"/>
    <property type="evidence" value="ECO:0007669"/>
    <property type="project" value="UniProtKB-KW"/>
</dbReference>
<reference evidence="2 3" key="1">
    <citation type="submission" date="2020-04" db="EMBL/GenBank/DDBJ databases">
        <title>Metagenomic profiling of ammonia- and methane-oxidizing microorganisms in a Dutch drinking water treatment plant.</title>
        <authorList>
            <person name="Poghosyan L."/>
            <person name="Leucker S."/>
        </authorList>
    </citation>
    <scope>NUCLEOTIDE SEQUENCE [LARGE SCALE GENOMIC DNA]</scope>
    <source>
        <strain evidence="2">S-RSF-IL-03</strain>
    </source>
</reference>
<name>A0A849SRU3_UNCEI</name>
<gene>
    <name evidence="2" type="ORF">HOP12_14565</name>
</gene>
<keyword evidence="2" id="KW-0489">Methyltransferase</keyword>
<feature type="domain" description="Methyltransferase type 11" evidence="1">
    <location>
        <begin position="84"/>
        <end position="186"/>
    </location>
</feature>
<evidence type="ECO:0000313" key="2">
    <source>
        <dbReference type="EMBL" id="NOT35364.1"/>
    </source>
</evidence>
<dbReference type="Pfam" id="PF08241">
    <property type="entry name" value="Methyltransf_11"/>
    <property type="match status" value="1"/>
</dbReference>
<dbReference type="SUPFAM" id="SSF53335">
    <property type="entry name" value="S-adenosyl-L-methionine-dependent methyltransferases"/>
    <property type="match status" value="1"/>
</dbReference>
<dbReference type="AlphaFoldDB" id="A0A849SRU3"/>
<dbReference type="EMBL" id="JABFRW010000190">
    <property type="protein sequence ID" value="NOT35364.1"/>
    <property type="molecule type" value="Genomic_DNA"/>
</dbReference>
<evidence type="ECO:0000313" key="3">
    <source>
        <dbReference type="Proteomes" id="UP000580839"/>
    </source>
</evidence>
<dbReference type="CDD" id="cd02440">
    <property type="entry name" value="AdoMet_MTases"/>
    <property type="match status" value="1"/>
</dbReference>
<proteinExistence type="predicted"/>
<evidence type="ECO:0000259" key="1">
    <source>
        <dbReference type="Pfam" id="PF08241"/>
    </source>
</evidence>
<keyword evidence="2" id="KW-0808">Transferase</keyword>
<comment type="caution">
    <text evidence="2">The sequence shown here is derived from an EMBL/GenBank/DDBJ whole genome shotgun (WGS) entry which is preliminary data.</text>
</comment>
<dbReference type="Proteomes" id="UP000580839">
    <property type="component" value="Unassembled WGS sequence"/>
</dbReference>
<accession>A0A849SRU3</accession>
<organism evidence="2 3">
    <name type="scientific">Eiseniibacteriota bacterium</name>
    <dbReference type="NCBI Taxonomy" id="2212470"/>
    <lineage>
        <taxon>Bacteria</taxon>
        <taxon>Candidatus Eiseniibacteriota</taxon>
    </lineage>
</organism>
<dbReference type="InterPro" id="IPR013216">
    <property type="entry name" value="Methyltransf_11"/>
</dbReference>